<dbReference type="InterPro" id="IPR001789">
    <property type="entry name" value="Sig_transdc_resp-reg_receiver"/>
</dbReference>
<keyword evidence="1 6" id="KW-0597">Phosphoprotein</keyword>
<feature type="modified residue" description="4-aspartylphosphate" evidence="6">
    <location>
        <position position="53"/>
    </location>
</feature>
<gene>
    <name evidence="8" type="ORF">FHX59_007404</name>
</gene>
<keyword evidence="4" id="KW-0238">DNA-binding</keyword>
<dbReference type="InterPro" id="IPR011006">
    <property type="entry name" value="CheY-like_superfamily"/>
</dbReference>
<evidence type="ECO:0000256" key="1">
    <source>
        <dbReference type="ARBA" id="ARBA00022553"/>
    </source>
</evidence>
<dbReference type="PANTHER" id="PTHR48111:SF4">
    <property type="entry name" value="DNA-BINDING DUAL TRANSCRIPTIONAL REGULATOR OMPR"/>
    <property type="match status" value="1"/>
</dbReference>
<dbReference type="Proteomes" id="UP000533533">
    <property type="component" value="Unassembled WGS sequence"/>
</dbReference>
<proteinExistence type="predicted"/>
<dbReference type="SMART" id="SM00448">
    <property type="entry name" value="REC"/>
    <property type="match status" value="1"/>
</dbReference>
<evidence type="ECO:0000313" key="9">
    <source>
        <dbReference type="Proteomes" id="UP000533533"/>
    </source>
</evidence>
<protein>
    <submittedName>
        <fullName evidence="8">CheY-like chemotaxis protein</fullName>
    </submittedName>
</protein>
<evidence type="ECO:0000259" key="7">
    <source>
        <dbReference type="PROSITE" id="PS50110"/>
    </source>
</evidence>
<dbReference type="PANTHER" id="PTHR48111">
    <property type="entry name" value="REGULATOR OF RPOS"/>
    <property type="match status" value="1"/>
</dbReference>
<evidence type="ECO:0000256" key="4">
    <source>
        <dbReference type="ARBA" id="ARBA00023125"/>
    </source>
</evidence>
<dbReference type="EMBL" id="JACHVZ010000036">
    <property type="protein sequence ID" value="MBB2932915.1"/>
    <property type="molecule type" value="Genomic_DNA"/>
</dbReference>
<feature type="domain" description="Response regulatory" evidence="7">
    <location>
        <begin position="4"/>
        <end position="122"/>
    </location>
</feature>
<evidence type="ECO:0000256" key="2">
    <source>
        <dbReference type="ARBA" id="ARBA00023012"/>
    </source>
</evidence>
<organism evidence="8 9">
    <name type="scientific">Paraburkholderia silvatlantica</name>
    <dbReference type="NCBI Taxonomy" id="321895"/>
    <lineage>
        <taxon>Bacteria</taxon>
        <taxon>Pseudomonadati</taxon>
        <taxon>Pseudomonadota</taxon>
        <taxon>Betaproteobacteria</taxon>
        <taxon>Burkholderiales</taxon>
        <taxon>Burkholderiaceae</taxon>
        <taxon>Paraburkholderia</taxon>
    </lineage>
</organism>
<dbReference type="Pfam" id="PF00072">
    <property type="entry name" value="Response_reg"/>
    <property type="match status" value="1"/>
</dbReference>
<accession>A0ABR6FZP9</accession>
<sequence length="145" mass="16021">MPTRILVVDADAGLRDPANRYLSNQSFEISILRDAGSLQHRLRRNRPDLVVLDVMTPGVGALTALRNLRAADDDIVVVILAARVDVEDRIVGPNPVRTITSANPGIPPSCWRAFSLCWVAARGNRLPRSLTRRHAWFSVASCWVS</sequence>
<keyword evidence="5" id="KW-0804">Transcription</keyword>
<dbReference type="InterPro" id="IPR039420">
    <property type="entry name" value="WalR-like"/>
</dbReference>
<comment type="caution">
    <text evidence="8">The sequence shown here is derived from an EMBL/GenBank/DDBJ whole genome shotgun (WGS) entry which is preliminary data.</text>
</comment>
<evidence type="ECO:0000256" key="3">
    <source>
        <dbReference type="ARBA" id="ARBA00023015"/>
    </source>
</evidence>
<evidence type="ECO:0000256" key="5">
    <source>
        <dbReference type="ARBA" id="ARBA00023163"/>
    </source>
</evidence>
<reference evidence="8 9" key="1">
    <citation type="submission" date="2020-08" db="EMBL/GenBank/DDBJ databases">
        <title>Genomic Encyclopedia of Type Strains, Phase IV (KMG-V): Genome sequencing to study the core and pangenomes of soil and plant-associated prokaryotes.</title>
        <authorList>
            <person name="Whitman W."/>
        </authorList>
    </citation>
    <scope>NUCLEOTIDE SEQUENCE [LARGE SCALE GENOMIC DNA]</scope>
    <source>
        <strain evidence="8 9">SRMrh-85</strain>
    </source>
</reference>
<dbReference type="Gene3D" id="3.40.50.2300">
    <property type="match status" value="1"/>
</dbReference>
<evidence type="ECO:0000256" key="6">
    <source>
        <dbReference type="PROSITE-ProRule" id="PRU00169"/>
    </source>
</evidence>
<evidence type="ECO:0000313" key="8">
    <source>
        <dbReference type="EMBL" id="MBB2932915.1"/>
    </source>
</evidence>
<keyword evidence="3" id="KW-0805">Transcription regulation</keyword>
<keyword evidence="9" id="KW-1185">Reference proteome</keyword>
<keyword evidence="2" id="KW-0902">Two-component regulatory system</keyword>
<dbReference type="SUPFAM" id="SSF52172">
    <property type="entry name" value="CheY-like"/>
    <property type="match status" value="1"/>
</dbReference>
<dbReference type="PROSITE" id="PS50110">
    <property type="entry name" value="RESPONSE_REGULATORY"/>
    <property type="match status" value="1"/>
</dbReference>
<name>A0ABR6FZP9_9BURK</name>